<accession>W4G7X2</accession>
<dbReference type="AlphaFoldDB" id="W4G7X2"/>
<reference evidence="1" key="1">
    <citation type="submission" date="2013-12" db="EMBL/GenBank/DDBJ databases">
        <title>The Genome Sequence of Aphanomyces astaci APO3.</title>
        <authorList>
            <consortium name="The Broad Institute Genomics Platform"/>
            <person name="Russ C."/>
            <person name="Tyler B."/>
            <person name="van West P."/>
            <person name="Dieguez-Uribeondo J."/>
            <person name="Young S.K."/>
            <person name="Zeng Q."/>
            <person name="Gargeya S."/>
            <person name="Fitzgerald M."/>
            <person name="Abouelleil A."/>
            <person name="Alvarado L."/>
            <person name="Chapman S.B."/>
            <person name="Gainer-Dewar J."/>
            <person name="Goldberg J."/>
            <person name="Griggs A."/>
            <person name="Gujja S."/>
            <person name="Hansen M."/>
            <person name="Howarth C."/>
            <person name="Imamovic A."/>
            <person name="Ireland A."/>
            <person name="Larimer J."/>
            <person name="McCowan C."/>
            <person name="Murphy C."/>
            <person name="Pearson M."/>
            <person name="Poon T.W."/>
            <person name="Priest M."/>
            <person name="Roberts A."/>
            <person name="Saif S."/>
            <person name="Shea T."/>
            <person name="Sykes S."/>
            <person name="Wortman J."/>
            <person name="Nusbaum C."/>
            <person name="Birren B."/>
        </authorList>
    </citation>
    <scope>NUCLEOTIDE SEQUENCE [LARGE SCALE GENOMIC DNA]</scope>
    <source>
        <strain evidence="1">APO3</strain>
    </source>
</reference>
<protein>
    <submittedName>
        <fullName evidence="1">Uncharacterized protein</fullName>
    </submittedName>
</protein>
<organism evidence="1">
    <name type="scientific">Aphanomyces astaci</name>
    <name type="common">Crayfish plague agent</name>
    <dbReference type="NCBI Taxonomy" id="112090"/>
    <lineage>
        <taxon>Eukaryota</taxon>
        <taxon>Sar</taxon>
        <taxon>Stramenopiles</taxon>
        <taxon>Oomycota</taxon>
        <taxon>Saprolegniomycetes</taxon>
        <taxon>Saprolegniales</taxon>
        <taxon>Verrucalvaceae</taxon>
        <taxon>Aphanomyces</taxon>
    </lineage>
</organism>
<gene>
    <name evidence="1" type="ORF">H257_10700</name>
</gene>
<dbReference type="RefSeq" id="XP_009835638.1">
    <property type="nucleotide sequence ID" value="XM_009837336.1"/>
</dbReference>
<proteinExistence type="predicted"/>
<dbReference type="EMBL" id="KI913142">
    <property type="protein sequence ID" value="ETV75134.1"/>
    <property type="molecule type" value="Genomic_DNA"/>
</dbReference>
<sequence>MRFLPSSVRPLVGTPLDDLRPLVYILWKADFEATSRDVAEFYSTSDHVPQGNRFNALNISKMYLELDQTTTFPCEIFGRIKARFESIPMDNNPTVFASYLRTLRFKEESCIDTPWNSSKRYRMSMISPFFNPLDPSVISSVDYHNHIWNYYTLCAMSDTLIGDKELCAISATRSDIITTASETPVKVVLQLPPRCVDGVVPTPHSKLPVDKAFSPSMRTFATVKATPVTRRNLLGNGAQLPVLGYGPITMAVDMSSRDQVDDIRPYTLRLTIGSDMCEITTSLGDVLDTLNNAISLYSFPCKPKLEPSTNPHRGECIHPGQMAMLTGMLGTFETALWTFASNYSGFSTFKDHLHIFAYSSLSHSQPMDIGTLQSDNAKAFEKLGRIIKPKYNTRVAFSTPTPPSKTP</sequence>
<evidence type="ECO:0000313" key="1">
    <source>
        <dbReference type="EMBL" id="ETV75134.1"/>
    </source>
</evidence>
<dbReference type="VEuPathDB" id="FungiDB:H257_10700"/>
<dbReference type="OrthoDB" id="120229at2759"/>
<name>W4G7X2_APHAT</name>
<dbReference type="GeneID" id="20812696"/>